<protein>
    <submittedName>
        <fullName evidence="2">Uncharacterized protein</fullName>
    </submittedName>
</protein>
<feature type="region of interest" description="Disordered" evidence="1">
    <location>
        <begin position="182"/>
        <end position="206"/>
    </location>
</feature>
<dbReference type="Proteomes" id="UP000266234">
    <property type="component" value="Unassembled WGS sequence"/>
</dbReference>
<accession>A0A395TA75</accession>
<sequence>MTDEQIVNKLNKRPTEDPRVAACRKILQLTGQWPWEWAKDFEPKTWTTSIVSDLCILIRGIRYSEDLDPSLICGNFKKVKDVLREKACERNSENPQLQLQDVTHALNRFQVRVATRRKVRHEPLAALKTSIAATPVVRPPTATVANDSDEVDEGIECLSPQIPPIKEGKGISPGQDAAVISISSDSDDEGVPTTPRSQERSAIGLQTHTRARAVEQESPFEVQIYNVASVCPSPEEE</sequence>
<name>A0A395TA75_9HYPO</name>
<gene>
    <name evidence="2" type="ORF">FLONG3_244</name>
</gene>
<evidence type="ECO:0000313" key="2">
    <source>
        <dbReference type="EMBL" id="RGP81644.1"/>
    </source>
</evidence>
<dbReference type="OrthoDB" id="5100174at2759"/>
<keyword evidence="3" id="KW-1185">Reference proteome</keyword>
<reference evidence="2 3" key="1">
    <citation type="journal article" date="2018" name="PLoS Pathog.">
        <title>Evolution of structural diversity of trichothecenes, a family of toxins produced by plant pathogenic and entomopathogenic fungi.</title>
        <authorList>
            <person name="Proctor R.H."/>
            <person name="McCormick S.P."/>
            <person name="Kim H.S."/>
            <person name="Cardoza R.E."/>
            <person name="Stanley A.M."/>
            <person name="Lindo L."/>
            <person name="Kelly A."/>
            <person name="Brown D.W."/>
            <person name="Lee T."/>
            <person name="Vaughan M.M."/>
            <person name="Alexander N.J."/>
            <person name="Busman M."/>
            <person name="Gutierrez S."/>
        </authorList>
    </citation>
    <scope>NUCLEOTIDE SEQUENCE [LARGE SCALE GENOMIC DNA]</scope>
    <source>
        <strain evidence="2 3">NRRL 20695</strain>
    </source>
</reference>
<comment type="caution">
    <text evidence="2">The sequence shown here is derived from an EMBL/GenBank/DDBJ whole genome shotgun (WGS) entry which is preliminary data.</text>
</comment>
<dbReference type="AlphaFoldDB" id="A0A395TA75"/>
<evidence type="ECO:0000256" key="1">
    <source>
        <dbReference type="SAM" id="MobiDB-lite"/>
    </source>
</evidence>
<organism evidence="2 3">
    <name type="scientific">Fusarium longipes</name>
    <dbReference type="NCBI Taxonomy" id="694270"/>
    <lineage>
        <taxon>Eukaryota</taxon>
        <taxon>Fungi</taxon>
        <taxon>Dikarya</taxon>
        <taxon>Ascomycota</taxon>
        <taxon>Pezizomycotina</taxon>
        <taxon>Sordariomycetes</taxon>
        <taxon>Hypocreomycetidae</taxon>
        <taxon>Hypocreales</taxon>
        <taxon>Nectriaceae</taxon>
        <taxon>Fusarium</taxon>
    </lineage>
</organism>
<proteinExistence type="predicted"/>
<evidence type="ECO:0000313" key="3">
    <source>
        <dbReference type="Proteomes" id="UP000266234"/>
    </source>
</evidence>
<dbReference type="EMBL" id="PXOG01000006">
    <property type="protein sequence ID" value="RGP81644.1"/>
    <property type="molecule type" value="Genomic_DNA"/>
</dbReference>